<dbReference type="InterPro" id="IPR029066">
    <property type="entry name" value="PLP-binding_barrel"/>
</dbReference>
<evidence type="ECO:0000256" key="22">
    <source>
        <dbReference type="RuleBase" id="RU003781"/>
    </source>
</evidence>
<organism evidence="25 26">
    <name type="scientific">Symbiodinium pilosum</name>
    <name type="common">Dinoflagellate</name>
    <dbReference type="NCBI Taxonomy" id="2952"/>
    <lineage>
        <taxon>Eukaryota</taxon>
        <taxon>Sar</taxon>
        <taxon>Alveolata</taxon>
        <taxon>Dinophyceae</taxon>
        <taxon>Suessiales</taxon>
        <taxon>Symbiodiniaceae</taxon>
        <taxon>Symbiodinium</taxon>
    </lineage>
</organism>
<evidence type="ECO:0000256" key="12">
    <source>
        <dbReference type="ARBA" id="ARBA00022842"/>
    </source>
</evidence>
<evidence type="ECO:0000313" key="25">
    <source>
        <dbReference type="EMBL" id="CAE7459709.1"/>
    </source>
</evidence>
<dbReference type="InterPro" id="IPR002637">
    <property type="entry name" value="RdgB/HAM1"/>
</dbReference>
<dbReference type="Pfam" id="PF04055">
    <property type="entry name" value="Radical_SAM"/>
    <property type="match status" value="1"/>
</dbReference>
<dbReference type="PANTHER" id="PTHR32268">
    <property type="entry name" value="HOMOSERINE O-ACETYLTRANSFERASE"/>
    <property type="match status" value="1"/>
</dbReference>
<dbReference type="CDD" id="cd02440">
    <property type="entry name" value="AdoMet_MTases"/>
    <property type="match status" value="1"/>
</dbReference>
<dbReference type="InterPro" id="IPR008220">
    <property type="entry name" value="HAT_MetX-like"/>
</dbReference>
<keyword evidence="16" id="KW-0486">Methionine biosynthesis</keyword>
<dbReference type="Gene3D" id="3.90.950.10">
    <property type="match status" value="1"/>
</dbReference>
<comment type="similarity">
    <text evidence="22">Belongs to the HAM1 NTPase family.</text>
</comment>
<dbReference type="GO" id="GO:0009092">
    <property type="term" value="P:homoserine metabolic process"/>
    <property type="evidence" value="ECO:0007669"/>
    <property type="project" value="TreeGrafter"/>
</dbReference>
<dbReference type="InterPro" id="IPR058240">
    <property type="entry name" value="rSAM_sf"/>
</dbReference>
<dbReference type="Pfam" id="PF01168">
    <property type="entry name" value="Ala_racemase_N"/>
    <property type="match status" value="1"/>
</dbReference>
<dbReference type="GO" id="GO:0036222">
    <property type="term" value="F:XTP diphosphatase activity"/>
    <property type="evidence" value="ECO:0007669"/>
    <property type="project" value="UniProtKB-ARBA"/>
</dbReference>
<dbReference type="NCBIfam" id="TIGR00044">
    <property type="entry name" value="YggS family pyridoxal phosphate-dependent enzyme"/>
    <property type="match status" value="1"/>
</dbReference>
<dbReference type="Gene3D" id="3.40.50.1820">
    <property type="entry name" value="alpha/beta hydrolase"/>
    <property type="match status" value="1"/>
</dbReference>
<dbReference type="InterPro" id="IPR020922">
    <property type="entry name" value="dITP/XTP_pyrophosphatase"/>
</dbReference>
<dbReference type="GO" id="GO:0009117">
    <property type="term" value="P:nucleotide metabolic process"/>
    <property type="evidence" value="ECO:0007669"/>
    <property type="project" value="UniProtKB-KW"/>
</dbReference>
<dbReference type="Pfam" id="PF01725">
    <property type="entry name" value="Ham1p_like"/>
    <property type="match status" value="1"/>
</dbReference>
<evidence type="ECO:0000256" key="5">
    <source>
        <dbReference type="ARBA" id="ARBA00011738"/>
    </source>
</evidence>
<keyword evidence="23" id="KW-0472">Membrane</keyword>
<keyword evidence="7" id="KW-0028">Amino-acid biosynthesis</keyword>
<dbReference type="NCBIfam" id="TIGR00539">
    <property type="entry name" value="hemN_rel"/>
    <property type="match status" value="1"/>
</dbReference>
<evidence type="ECO:0000256" key="6">
    <source>
        <dbReference type="ARBA" id="ARBA00022490"/>
    </source>
</evidence>
<dbReference type="InterPro" id="IPR036291">
    <property type="entry name" value="NAD(P)-bd_dom_sf"/>
</dbReference>
<dbReference type="Pfam" id="PF14748">
    <property type="entry name" value="P5CR_dimer"/>
    <property type="match status" value="1"/>
</dbReference>
<dbReference type="InterPro" id="IPR011078">
    <property type="entry name" value="PyrdxlP_homeostasis"/>
</dbReference>
<dbReference type="InterPro" id="IPR028939">
    <property type="entry name" value="P5C_Rdtase_cat_N"/>
</dbReference>
<feature type="transmembrane region" description="Helical" evidence="23">
    <location>
        <begin position="513"/>
        <end position="536"/>
    </location>
</feature>
<keyword evidence="17" id="KW-0012">Acyltransferase</keyword>
<dbReference type="GO" id="GO:0016020">
    <property type="term" value="C:membrane"/>
    <property type="evidence" value="ECO:0007669"/>
    <property type="project" value="InterPro"/>
</dbReference>
<keyword evidence="11 22" id="KW-0378">Hydrolase</keyword>
<evidence type="ECO:0000256" key="13">
    <source>
        <dbReference type="ARBA" id="ARBA00022857"/>
    </source>
</evidence>
<evidence type="ECO:0000256" key="20">
    <source>
        <dbReference type="ARBA" id="ARBA00052017"/>
    </source>
</evidence>
<dbReference type="InterPro" id="IPR029058">
    <property type="entry name" value="AB_hydrolase_fold"/>
</dbReference>
<dbReference type="Pfam" id="PF00561">
    <property type="entry name" value="Abhydrolase_1"/>
    <property type="match status" value="1"/>
</dbReference>
<dbReference type="NCBIfam" id="TIGR01392">
    <property type="entry name" value="homoserO_Ac_trn"/>
    <property type="match status" value="1"/>
</dbReference>
<comment type="catalytic activity">
    <reaction evidence="19">
        <text>dITP + H2O = dIMP + diphosphate + H(+)</text>
        <dbReference type="Rhea" id="RHEA:28342"/>
        <dbReference type="ChEBI" id="CHEBI:15377"/>
        <dbReference type="ChEBI" id="CHEBI:15378"/>
        <dbReference type="ChEBI" id="CHEBI:33019"/>
        <dbReference type="ChEBI" id="CHEBI:61194"/>
        <dbReference type="ChEBI" id="CHEBI:61382"/>
        <dbReference type="EC" id="3.6.1.66"/>
    </reaction>
</comment>
<dbReference type="GO" id="GO:0030170">
    <property type="term" value="F:pyridoxal phosphate binding"/>
    <property type="evidence" value="ECO:0007669"/>
    <property type="project" value="UniProtKB-UniRule"/>
</dbReference>
<accession>A0A812S3Q7</accession>
<dbReference type="InterPro" id="IPR010723">
    <property type="entry name" value="HemN_C"/>
</dbReference>
<dbReference type="InterPro" id="IPR008927">
    <property type="entry name" value="6-PGluconate_DH-like_C_sf"/>
</dbReference>
<dbReference type="OrthoDB" id="10263291at2759"/>
<dbReference type="GO" id="GO:0017111">
    <property type="term" value="F:ribonucleoside triphosphate phosphatase activity"/>
    <property type="evidence" value="ECO:0007669"/>
    <property type="project" value="InterPro"/>
</dbReference>
<dbReference type="NCBIfam" id="TIGR00042">
    <property type="entry name" value="RdgB/HAM1 family non-canonical purine NTP pyrophosphatase"/>
    <property type="match status" value="1"/>
</dbReference>
<keyword evidence="8" id="KW-0808">Transferase</keyword>
<dbReference type="Gene3D" id="3.40.50.150">
    <property type="entry name" value="Vaccinia Virus protein VP39"/>
    <property type="match status" value="1"/>
</dbReference>
<evidence type="ECO:0000256" key="11">
    <source>
        <dbReference type="ARBA" id="ARBA00022801"/>
    </source>
</evidence>
<dbReference type="InterPro" id="IPR000304">
    <property type="entry name" value="Pyrroline-COOH_reductase"/>
</dbReference>
<evidence type="ECO:0000256" key="17">
    <source>
        <dbReference type="ARBA" id="ARBA00023315"/>
    </source>
</evidence>
<keyword evidence="26" id="KW-1185">Reference proteome</keyword>
<evidence type="ECO:0000256" key="7">
    <source>
        <dbReference type="ARBA" id="ARBA00022605"/>
    </source>
</evidence>
<dbReference type="Pfam" id="PF07021">
    <property type="entry name" value="MetW"/>
    <property type="match status" value="1"/>
</dbReference>
<keyword evidence="21" id="KW-0663">Pyridoxal phosphate</keyword>
<comment type="function">
    <text evidence="18">May be a heme chaperone, appears to bind heme. Homologous bacterial proteins do not have oxygen-independent coproporphyrinogen-III oxidase activity. Binds 1 [4Fe-4S] cluster. The cluster is coordinated with 3 cysteines and an exchangeable S-adenosyl-L-methionine.</text>
</comment>
<dbReference type="FunFam" id="1.10.1740.110:FF:000001">
    <property type="entry name" value="Homoserine O-acetyltransferase"/>
    <property type="match status" value="1"/>
</dbReference>
<sequence>MGLRLCEPVNTDCGTFVQSIKTNLEALQARITKACSVADRDPEQITLIAVSKTKPSSQVREAAALGLKHFGENYLDEAVTKISDCADLKLTWHFIGRIQSNKTRTIAEQFDWVHTLDRSKIARRLNEQCPAGKQLNVLLQINIDKDPAKAGVNADDADQLLTEVSKLPALRPRGLMTILSQQADPVASYQSMAQLSARLAEQLGDNQKQHWGTLSMGMSADMDAAILADTRLAFIGAGNMASAMIQGLLRTGIKAAQISVADPVADARERLAEMGVATFSDNNQAVAGAQAVVLAVKPQVAQEVVQSISALQPEQLLVSIAAGINLASLTRWTSEQQAIVRCMPNTPALLGAGVSGLYANSCCDASQRSLAENLLRSAGTTLWVKKEPDLDAVTAVSGSGPAYFFLLMEAMIDAGVDLGLDRTSATELTLQTAYGAALMAQQGNTNPAQLRKNVTSPGGTTAAALDVMLTAGMPDTIKACGADFYNPISQAVVKGTDTVCAPLRKIIKPFKNLDFASFIVAWLVSALGVVAFSYLAFGNAPSALTVVWAGMIKTLLVLLQFYKWTIIILVIASFIAQGSYHPALALLNQLVEPVMAPVRRILPSLGNHHAAGYYDSDPKPGWWDSCIGPGKPIDTEKFFVVSLNNLGGCHGSTGPLTINPSTQRPYGPDFPTVVVRDWVNSQALLADHLGVRKFAAVIGGSLGGMQAMQWSIDFPDRIASALVIASAAKLSAQNIAFNEIARQAIAADASYFSGHYSEHNKTPSKGLGLARMIGHVTYLSDDGMREKFGRELKSGDPSQGGDVEFQVESYLRHQGQAFSQRFDANTYMLMTKALDYFDPAREQNDDLVATLSIAKAKFLVISFTSDWRFSVARSKEIVDALVAARKNVASAIIESDHGHDSFLLPIPRGHMTLRADLAVIADLVNPKARVLDLGCGEGELLAHLQSDKEVNGYGLDVDADNIRVCLEKGVNVIEQDLDAGLSNFADSSFDMVVMTETLQSVKSPEQLLQEMLRIGDECIVTFPNFGHWYCRAQLLFLGRMPVIEGEAIYYLALLRYADEEFQRVVLASGNTGKLAEFQTLLADTPLEITNLSAAAPDFEMPEETGTTFIENALIKARAAAQATGFAALADDSGLVVPALGGAPGIFSARYAGRHGDDAANNQKLIEALRGEVQREAYFYCAITLLRHDQDPTPIIATAAWHGKILDAPRGEQGFGYDPLFWLADHNKSSAELPRDLKNRLSHRGQATAALLREIRDDFSAYTHALIDDWQTQQRNFDSEAPFHSVFLGGGTPSLFKPSQMAPILEQLSLTADAEVTMETNPGTTEHHLLGDYLAVGVNRLSIGAQSFDNTQLQKLGRIHNSKETYGAYEQARQAGFANINIDLMWGLPEQTVAAALEDLDAAIALQPEHISWYQLTIEAKTEFAVRTPILPRDNVLADIEASGLKRLQAAGYQRYEVSAFARSGYQCRHNLNYWSFGDYVGIGAGAHGKISHVSKDGLTIERTQKASQPRLYQASPDETRVHPVTLAERPVEFMMNVLRLVDGVETSTFPQRTGLDWTVVEDTWQQLVSQGLVRHDRIATTPAGLRYLDSVLAEFLSPD</sequence>
<comment type="similarity">
    <text evidence="3">Belongs to the anaerobic coproporphyrinogen-III oxidase family. HemW subfamily.</text>
</comment>
<comment type="caution">
    <text evidence="25">The sequence shown here is derived from an EMBL/GenBank/DDBJ whole genome shotgun (WGS) entry which is preliminary data.</text>
</comment>
<dbReference type="GO" id="GO:0004109">
    <property type="term" value="F:coproporphyrinogen oxidase activity"/>
    <property type="evidence" value="ECO:0007669"/>
    <property type="project" value="InterPro"/>
</dbReference>
<dbReference type="GO" id="GO:0046872">
    <property type="term" value="F:metal ion binding"/>
    <property type="evidence" value="ECO:0007669"/>
    <property type="project" value="UniProtKB-KW"/>
</dbReference>
<dbReference type="InterPro" id="IPR003425">
    <property type="entry name" value="CCB3/YggT"/>
</dbReference>
<evidence type="ECO:0000259" key="24">
    <source>
        <dbReference type="SMART" id="SM00729"/>
    </source>
</evidence>
<proteinExistence type="inferred from homology"/>
<dbReference type="GO" id="GO:0000166">
    <property type="term" value="F:nucleotide binding"/>
    <property type="evidence" value="ECO:0007669"/>
    <property type="project" value="UniProtKB-KW"/>
</dbReference>
<dbReference type="Pfam" id="PF06969">
    <property type="entry name" value="HemN_C"/>
    <property type="match status" value="1"/>
</dbReference>
<comment type="similarity">
    <text evidence="4">Belongs to the AB hydrolase superfamily. MetX family.</text>
</comment>
<dbReference type="GO" id="GO:0005737">
    <property type="term" value="C:cytoplasm"/>
    <property type="evidence" value="ECO:0007669"/>
    <property type="project" value="InterPro"/>
</dbReference>
<evidence type="ECO:0000256" key="16">
    <source>
        <dbReference type="ARBA" id="ARBA00023167"/>
    </source>
</evidence>
<dbReference type="GO" id="GO:0004735">
    <property type="term" value="F:pyrroline-5-carboxylate reductase activity"/>
    <property type="evidence" value="ECO:0007669"/>
    <property type="project" value="InterPro"/>
</dbReference>
<evidence type="ECO:0000256" key="4">
    <source>
        <dbReference type="ARBA" id="ARBA00006886"/>
    </source>
</evidence>
<dbReference type="InterPro" id="IPR029063">
    <property type="entry name" value="SAM-dependent_MTases_sf"/>
</dbReference>
<dbReference type="NCBIfam" id="TIGR00112">
    <property type="entry name" value="proC"/>
    <property type="match status" value="1"/>
</dbReference>
<dbReference type="SUPFAM" id="SSF102114">
    <property type="entry name" value="Radical SAM enzymes"/>
    <property type="match status" value="1"/>
</dbReference>
<dbReference type="InterPro" id="IPR001608">
    <property type="entry name" value="Ala_racemase_N"/>
</dbReference>
<dbReference type="GO" id="GO:0006779">
    <property type="term" value="P:porphyrin-containing compound biosynthetic process"/>
    <property type="evidence" value="ECO:0007669"/>
    <property type="project" value="InterPro"/>
</dbReference>
<dbReference type="SUPFAM" id="SSF52972">
    <property type="entry name" value="ITPase-like"/>
    <property type="match status" value="1"/>
</dbReference>
<evidence type="ECO:0000256" key="14">
    <source>
        <dbReference type="ARBA" id="ARBA00023002"/>
    </source>
</evidence>
<dbReference type="InterPro" id="IPR000073">
    <property type="entry name" value="AB_hydrolase_1"/>
</dbReference>
<dbReference type="GO" id="GO:0009086">
    <property type="term" value="P:methionine biosynthetic process"/>
    <property type="evidence" value="ECO:0007669"/>
    <property type="project" value="UniProtKB-KW"/>
</dbReference>
<dbReference type="GO" id="GO:0036220">
    <property type="term" value="F:ITP diphosphatase activity"/>
    <property type="evidence" value="ECO:0007669"/>
    <property type="project" value="UniProtKB-EC"/>
</dbReference>
<keyword evidence="23" id="KW-0812">Transmembrane</keyword>
<dbReference type="GO" id="GO:0051539">
    <property type="term" value="F:4 iron, 4 sulfur cluster binding"/>
    <property type="evidence" value="ECO:0007669"/>
    <property type="project" value="InterPro"/>
</dbReference>
<evidence type="ECO:0000256" key="3">
    <source>
        <dbReference type="ARBA" id="ARBA00006100"/>
    </source>
</evidence>
<name>A0A812S3Q7_SYMPI</name>
<dbReference type="SUPFAM" id="SSF53474">
    <property type="entry name" value="alpha/beta-Hydrolases"/>
    <property type="match status" value="1"/>
</dbReference>
<dbReference type="SUPFAM" id="SSF48179">
    <property type="entry name" value="6-phosphogluconate dehydrogenase C-terminal domain-like"/>
    <property type="match status" value="1"/>
</dbReference>
<evidence type="ECO:0000256" key="15">
    <source>
        <dbReference type="ARBA" id="ARBA00023080"/>
    </source>
</evidence>
<dbReference type="SMART" id="SM00729">
    <property type="entry name" value="Elp3"/>
    <property type="match status" value="1"/>
</dbReference>
<dbReference type="CDD" id="cd00515">
    <property type="entry name" value="HAM1"/>
    <property type="match status" value="1"/>
</dbReference>
<keyword evidence="9" id="KW-0479">Metal-binding</keyword>
<feature type="modified residue" description="N6-(pyridoxal phosphate)lysine" evidence="21">
    <location>
        <position position="52"/>
    </location>
</feature>
<dbReference type="PANTHER" id="PTHR32268:SF11">
    <property type="entry name" value="HOMOSERINE O-ACETYLTRANSFERASE"/>
    <property type="match status" value="1"/>
</dbReference>
<dbReference type="InterPro" id="IPR010743">
    <property type="entry name" value="Methionine_synth_MetW"/>
</dbReference>
<comment type="similarity">
    <text evidence="21">Belongs to the pyridoxal phosphate-binding protein YggS/PROSC family.</text>
</comment>
<dbReference type="EMBL" id="CAJNIZ010022223">
    <property type="protein sequence ID" value="CAE7459709.1"/>
    <property type="molecule type" value="Genomic_DNA"/>
</dbReference>
<evidence type="ECO:0000256" key="1">
    <source>
        <dbReference type="ARBA" id="ARBA00001946"/>
    </source>
</evidence>
<evidence type="ECO:0000256" key="9">
    <source>
        <dbReference type="ARBA" id="ARBA00022723"/>
    </source>
</evidence>
<keyword evidence="15" id="KW-0546">Nucleotide metabolism</keyword>
<comment type="catalytic activity">
    <reaction evidence="20">
        <text>XTP + H2O = XMP + diphosphate + H(+)</text>
        <dbReference type="Rhea" id="RHEA:28610"/>
        <dbReference type="ChEBI" id="CHEBI:15377"/>
        <dbReference type="ChEBI" id="CHEBI:15378"/>
        <dbReference type="ChEBI" id="CHEBI:33019"/>
        <dbReference type="ChEBI" id="CHEBI:57464"/>
        <dbReference type="ChEBI" id="CHEBI:61314"/>
        <dbReference type="EC" id="3.6.1.66"/>
    </reaction>
</comment>
<dbReference type="Gene3D" id="3.20.20.10">
    <property type="entry name" value="Alanine racemase"/>
    <property type="match status" value="1"/>
</dbReference>
<dbReference type="GO" id="GO:0035870">
    <property type="term" value="F:dITP diphosphatase activity"/>
    <property type="evidence" value="ECO:0007669"/>
    <property type="project" value="UniProtKB-ARBA"/>
</dbReference>
<dbReference type="InterPro" id="IPR007197">
    <property type="entry name" value="rSAM"/>
</dbReference>
<gene>
    <name evidence="25" type="primary">metXS</name>
    <name evidence="25" type="ORF">SPIL2461_LOCUS11436</name>
</gene>
<dbReference type="HAMAP" id="MF_00296">
    <property type="entry name" value="MetX_acyltransf"/>
    <property type="match status" value="1"/>
</dbReference>
<dbReference type="Gene3D" id="1.10.1740.110">
    <property type="match status" value="1"/>
</dbReference>
<dbReference type="SUPFAM" id="SSF51419">
    <property type="entry name" value="PLP-binding barrel"/>
    <property type="match status" value="1"/>
</dbReference>
<keyword evidence="14" id="KW-0560">Oxidoreductase</keyword>
<dbReference type="Pfam" id="PF02325">
    <property type="entry name" value="CCB3_YggT"/>
    <property type="match status" value="2"/>
</dbReference>
<dbReference type="InterPro" id="IPR029036">
    <property type="entry name" value="P5CR_dimer"/>
</dbReference>
<dbReference type="Pfam" id="PF03807">
    <property type="entry name" value="F420_oxidored"/>
    <property type="match status" value="1"/>
</dbReference>
<comment type="cofactor">
    <cofactor evidence="1">
        <name>Mg(2+)</name>
        <dbReference type="ChEBI" id="CHEBI:18420"/>
    </cofactor>
</comment>
<evidence type="ECO:0000256" key="23">
    <source>
        <dbReference type="SAM" id="Phobius"/>
    </source>
</evidence>
<dbReference type="FunFam" id="1.10.3730.10:FF:000001">
    <property type="entry name" value="Pyrroline-5-carboxylate reductase"/>
    <property type="match status" value="1"/>
</dbReference>
<dbReference type="FunFam" id="3.90.950.10:FF:000001">
    <property type="entry name" value="dITP/XTP pyrophosphatase"/>
    <property type="match status" value="1"/>
</dbReference>
<evidence type="ECO:0000256" key="19">
    <source>
        <dbReference type="ARBA" id="ARBA00051875"/>
    </source>
</evidence>
<dbReference type="GO" id="GO:0004414">
    <property type="term" value="F:homoserine O-acetyltransferase activity"/>
    <property type="evidence" value="ECO:0007669"/>
    <property type="project" value="TreeGrafter"/>
</dbReference>
<dbReference type="InterPro" id="IPR006638">
    <property type="entry name" value="Elp3/MiaA/NifB-like_rSAM"/>
</dbReference>
<protein>
    <recommendedName>
        <fullName evidence="21">Pyridoxal phosphate homeostasis protein</fullName>
        <shortName evidence="21">PLP homeostasis protein</shortName>
    </recommendedName>
</protein>
<comment type="function">
    <text evidence="21">Pyridoxal 5'-phosphate (PLP)-binding protein, which may be involved in intracellular homeostatic regulation of pyridoxal 5'-phosphate (PLP), the active form of vitamin B6.</text>
</comment>
<evidence type="ECO:0000313" key="26">
    <source>
        <dbReference type="Proteomes" id="UP000649617"/>
    </source>
</evidence>
<dbReference type="Gene3D" id="1.10.3730.10">
    <property type="entry name" value="ProC C-terminal domain-like"/>
    <property type="match status" value="1"/>
</dbReference>
<dbReference type="InterPro" id="IPR029001">
    <property type="entry name" value="ITPase-like_fam"/>
</dbReference>
<evidence type="ECO:0000256" key="8">
    <source>
        <dbReference type="ARBA" id="ARBA00022679"/>
    </source>
</evidence>
<comment type="similarity">
    <text evidence="2">Belongs to the pyrroline-5-carboxylate reductase family.</text>
</comment>
<feature type="domain" description="Elp3/MiaA/NifB-like radical SAM core" evidence="24">
    <location>
        <begin position="1246"/>
        <end position="1442"/>
    </location>
</feature>
<dbReference type="Gene3D" id="3.40.50.720">
    <property type="entry name" value="NAD(P)-binding Rossmann-like Domain"/>
    <property type="match status" value="1"/>
</dbReference>
<dbReference type="SUPFAM" id="SSF53335">
    <property type="entry name" value="S-adenosyl-L-methionine-dependent methyltransferases"/>
    <property type="match status" value="1"/>
</dbReference>
<evidence type="ECO:0000256" key="2">
    <source>
        <dbReference type="ARBA" id="ARBA00005525"/>
    </source>
</evidence>
<keyword evidence="10" id="KW-0547">Nucleotide-binding</keyword>
<keyword evidence="12" id="KW-0460">Magnesium</keyword>
<keyword evidence="23" id="KW-1133">Transmembrane helix</keyword>
<dbReference type="SUPFAM" id="SSF51735">
    <property type="entry name" value="NAD(P)-binding Rossmann-fold domains"/>
    <property type="match status" value="1"/>
</dbReference>
<reference evidence="25" key="1">
    <citation type="submission" date="2021-02" db="EMBL/GenBank/DDBJ databases">
        <authorList>
            <person name="Dougan E. K."/>
            <person name="Rhodes N."/>
            <person name="Thang M."/>
            <person name="Chan C."/>
        </authorList>
    </citation>
    <scope>NUCLEOTIDE SEQUENCE</scope>
</reference>
<dbReference type="NCBIfam" id="NF001209">
    <property type="entry name" value="PRK00175.1"/>
    <property type="match status" value="1"/>
</dbReference>
<evidence type="ECO:0000256" key="18">
    <source>
        <dbReference type="ARBA" id="ARBA00045130"/>
    </source>
</evidence>
<dbReference type="HAMAP" id="MF_01925">
    <property type="entry name" value="P5C_reductase"/>
    <property type="match status" value="1"/>
</dbReference>
<keyword evidence="13" id="KW-0521">NADP</keyword>
<evidence type="ECO:0000256" key="21">
    <source>
        <dbReference type="HAMAP-Rule" id="MF_03225"/>
    </source>
</evidence>
<dbReference type="Gene3D" id="3.30.750.200">
    <property type="match status" value="1"/>
</dbReference>
<dbReference type="PROSITE" id="PS01211">
    <property type="entry name" value="UPF0001"/>
    <property type="match status" value="1"/>
</dbReference>
<dbReference type="GO" id="GO:0009146">
    <property type="term" value="P:purine nucleoside triphosphate catabolic process"/>
    <property type="evidence" value="ECO:0007669"/>
    <property type="project" value="UniProtKB-ARBA"/>
</dbReference>
<dbReference type="HAMAP" id="MF_02087">
    <property type="entry name" value="PLP_homeostasis"/>
    <property type="match status" value="1"/>
</dbReference>
<dbReference type="Proteomes" id="UP000649617">
    <property type="component" value="Unassembled WGS sequence"/>
</dbReference>
<evidence type="ECO:0000256" key="10">
    <source>
        <dbReference type="ARBA" id="ARBA00022741"/>
    </source>
</evidence>
<keyword evidence="6" id="KW-0963">Cytoplasm</keyword>
<comment type="subunit">
    <text evidence="5">Homodimer.</text>
</comment>
<dbReference type="InterPro" id="IPR004559">
    <property type="entry name" value="HemW-like"/>
</dbReference>
<dbReference type="HAMAP" id="MF_01405">
    <property type="entry name" value="Non_canon_purine_NTPase"/>
    <property type="match status" value="1"/>
</dbReference>